<keyword evidence="4" id="KW-1185">Reference proteome</keyword>
<dbReference type="AlphaFoldDB" id="A0A8J3Z9V1"/>
<organism evidence="3 4">
    <name type="scientific">Virgisporangium aurantiacum</name>
    <dbReference type="NCBI Taxonomy" id="175570"/>
    <lineage>
        <taxon>Bacteria</taxon>
        <taxon>Bacillati</taxon>
        <taxon>Actinomycetota</taxon>
        <taxon>Actinomycetes</taxon>
        <taxon>Micromonosporales</taxon>
        <taxon>Micromonosporaceae</taxon>
        <taxon>Virgisporangium</taxon>
    </lineage>
</organism>
<sequence length="392" mass="40821">MNQNLEERSMRMRDVVDVVTSDPPPLRYGVDDIVASGERAQRRRRLGRAVAGAASVVVGLGVAAAVVVPSFTSGGTGTSAPNSVGAPAAAPAGPVGPFTFTFGTYTVGRLTVAAPIDVSTAYELAPVYAEGLTSNDKPADPSTEIPGRDKGAPGYRPDPAKDLYAYLTVYRPGAYDPTKLAGAQPVTIGGRPGLEVTDTTGNWPMTRTLAWQHADNAWAVLSVRSDDTTYPSADDLRRLAAGLRTEARTPAKVPVKLGYVPAGYGLTEVGVHATTGLNGISSARAGDHAGLLYSKPAQPTTGLTGPFENPDGGNPTGSFAIFVVPSANSNQPTSSPGVSCLTGFCNRYFDNGKVLVQVSSEGLLPDSEMRRILEGVTLTNVQDESTWVSPVS</sequence>
<proteinExistence type="predicted"/>
<keyword evidence="2" id="KW-0472">Membrane</keyword>
<evidence type="ECO:0000313" key="3">
    <source>
        <dbReference type="EMBL" id="GIJ60244.1"/>
    </source>
</evidence>
<dbReference type="EMBL" id="BOPG01000050">
    <property type="protein sequence ID" value="GIJ60244.1"/>
    <property type="molecule type" value="Genomic_DNA"/>
</dbReference>
<evidence type="ECO:0000256" key="2">
    <source>
        <dbReference type="SAM" id="Phobius"/>
    </source>
</evidence>
<keyword evidence="2" id="KW-1133">Transmembrane helix</keyword>
<keyword evidence="2" id="KW-0812">Transmembrane</keyword>
<evidence type="ECO:0000256" key="1">
    <source>
        <dbReference type="SAM" id="MobiDB-lite"/>
    </source>
</evidence>
<feature type="region of interest" description="Disordered" evidence="1">
    <location>
        <begin position="132"/>
        <end position="157"/>
    </location>
</feature>
<dbReference type="Proteomes" id="UP000612585">
    <property type="component" value="Unassembled WGS sequence"/>
</dbReference>
<reference evidence="3" key="1">
    <citation type="submission" date="2021-01" db="EMBL/GenBank/DDBJ databases">
        <title>Whole genome shotgun sequence of Virgisporangium aurantiacum NBRC 16421.</title>
        <authorList>
            <person name="Komaki H."/>
            <person name="Tamura T."/>
        </authorList>
    </citation>
    <scope>NUCLEOTIDE SEQUENCE</scope>
    <source>
        <strain evidence="3">NBRC 16421</strain>
    </source>
</reference>
<name>A0A8J3Z9V1_9ACTN</name>
<feature type="transmembrane region" description="Helical" evidence="2">
    <location>
        <begin position="49"/>
        <end position="71"/>
    </location>
</feature>
<accession>A0A8J3Z9V1</accession>
<comment type="caution">
    <text evidence="3">The sequence shown here is derived from an EMBL/GenBank/DDBJ whole genome shotgun (WGS) entry which is preliminary data.</text>
</comment>
<gene>
    <name evidence="3" type="ORF">Vau01_077600</name>
</gene>
<evidence type="ECO:0000313" key="4">
    <source>
        <dbReference type="Proteomes" id="UP000612585"/>
    </source>
</evidence>
<protein>
    <submittedName>
        <fullName evidence="3">Uncharacterized protein</fullName>
    </submittedName>
</protein>